<dbReference type="PANTHER" id="PTHR33133">
    <property type="entry name" value="OS08G0107100 PROTEIN-RELATED"/>
    <property type="match status" value="1"/>
</dbReference>
<reference evidence="3" key="5">
    <citation type="journal article" date="2018" name="Nat. Plants">
        <title>Whole-genome landscape of Medicago truncatula symbiotic genes.</title>
        <authorList>
            <person name="Pecrix Y."/>
            <person name="Gamas P."/>
            <person name="Carrere S."/>
        </authorList>
    </citation>
    <scope>NUCLEOTIDE SEQUENCE</scope>
    <source>
        <tissue evidence="3">Leaves</tissue>
    </source>
</reference>
<dbReference type="Gramene" id="rna1379">
    <property type="protein sequence ID" value="RHN77877.1"/>
    <property type="gene ID" value="gene1379"/>
</dbReference>
<sequence>MDKEQEDMQFLGFFGCYKESFKIIFSWRKIFTQITLTLLLPLSFIFLFHIEVSNLIFKKIQHTEEQIDHTQQGTPKYEKLTDIISSQFITLLLFKLVYFTFLLIFSLLSTSAIVYTTASIFTSKDVSFKKVMKIVPKVWKRLMITFLCAYAAFFAYNFITFFVIILLAITISIKSGGIVLLIFIMIFYFIGFVYLTLIWQLASVVTVLEDFYGIKAMVKSKELIKGKMGLSIFIFLVLNVSFVLIRLVFKVVVVNGRWCFGYVDRTGYGILCFLFLSCLFLFGLVLQTVLYLVCKSYHHENIDKSALADHLEVYLGEYVPLTAKDVQLENYRV</sequence>
<keyword evidence="5" id="KW-1185">Reference proteome</keyword>
<evidence type="ECO:0000313" key="4">
    <source>
        <dbReference type="EnsemblPlants" id="KEH40474"/>
    </source>
</evidence>
<proteinExistence type="predicted"/>
<feature type="transmembrane region" description="Helical" evidence="1">
    <location>
        <begin position="142"/>
        <end position="171"/>
    </location>
</feature>
<name>A0A072VEN6_MEDTR</name>
<dbReference type="EMBL" id="PSQE01000001">
    <property type="protein sequence ID" value="RHN77877.1"/>
    <property type="molecule type" value="Genomic_DNA"/>
</dbReference>
<keyword evidence="1" id="KW-1133">Transmembrane helix</keyword>
<dbReference type="GO" id="GO:0016020">
    <property type="term" value="C:membrane"/>
    <property type="evidence" value="ECO:0000318"/>
    <property type="project" value="GO_Central"/>
</dbReference>
<keyword evidence="1" id="KW-0472">Membrane</keyword>
<dbReference type="HOGENOM" id="CLU_053945_0_0_1"/>
<dbReference type="STRING" id="3880.A0A072VEN6"/>
<dbReference type="PANTHER" id="PTHR33133:SF35">
    <property type="entry name" value="PROTEIN, PUTATIVE-RELATED"/>
    <property type="match status" value="1"/>
</dbReference>
<feature type="transmembrane region" description="Helical" evidence="1">
    <location>
        <begin position="229"/>
        <end position="248"/>
    </location>
</feature>
<feature type="transmembrane region" description="Helical" evidence="1">
    <location>
        <begin position="268"/>
        <end position="294"/>
    </location>
</feature>
<evidence type="ECO:0000313" key="2">
    <source>
        <dbReference type="EMBL" id="KEH40474.1"/>
    </source>
</evidence>
<evidence type="ECO:0000313" key="3">
    <source>
        <dbReference type="EMBL" id="RHN77877.1"/>
    </source>
</evidence>
<dbReference type="AlphaFoldDB" id="A0A072VEN6"/>
<dbReference type="EMBL" id="CM001217">
    <property type="protein sequence ID" value="KEH40474.1"/>
    <property type="molecule type" value="Genomic_DNA"/>
</dbReference>
<feature type="transmembrane region" description="Helical" evidence="1">
    <location>
        <begin position="177"/>
        <end position="208"/>
    </location>
</feature>
<dbReference type="ExpressionAtlas" id="A0A072VEN6">
    <property type="expression patterns" value="differential"/>
</dbReference>
<gene>
    <name evidence="4" type="primary">25482426</name>
    <name evidence="2" type="ordered locus">MTR_1g029440</name>
    <name evidence="3" type="ORF">MtrunA17_Chr1g0159471</name>
</gene>
<dbReference type="OrthoDB" id="1908649at2759"/>
<dbReference type="EnsemblPlants" id="KEH40474">
    <property type="protein sequence ID" value="KEH40474"/>
    <property type="gene ID" value="MTR_1g029440"/>
</dbReference>
<dbReference type="Proteomes" id="UP000002051">
    <property type="component" value="Unassembled WGS sequence"/>
</dbReference>
<reference evidence="4" key="3">
    <citation type="submission" date="2015-04" db="UniProtKB">
        <authorList>
            <consortium name="EnsemblPlants"/>
        </authorList>
    </citation>
    <scope>IDENTIFICATION</scope>
    <source>
        <strain evidence="4">cv. Jemalong A17</strain>
    </source>
</reference>
<feature type="transmembrane region" description="Helical" evidence="1">
    <location>
        <begin position="96"/>
        <end position="121"/>
    </location>
</feature>
<reference evidence="6" key="4">
    <citation type="journal article" date="2018" name="Nat. Plants">
        <title>Whole-genome landscape of Medicago truncatula symbiotic genes.</title>
        <authorList>
            <person name="Pecrix Y."/>
            <person name="Staton S.E."/>
            <person name="Sallet E."/>
            <person name="Lelandais-Briere C."/>
            <person name="Moreau S."/>
            <person name="Carrere S."/>
            <person name="Blein T."/>
            <person name="Jardinaud M.F."/>
            <person name="Latrasse D."/>
            <person name="Zouine M."/>
            <person name="Zahm M."/>
            <person name="Kreplak J."/>
            <person name="Mayjonade B."/>
            <person name="Satge C."/>
            <person name="Perez M."/>
            <person name="Cauet S."/>
            <person name="Marande W."/>
            <person name="Chantry-Darmon C."/>
            <person name="Lopez-Roques C."/>
            <person name="Bouchez O."/>
            <person name="Berard A."/>
            <person name="Debelle F."/>
            <person name="Munos S."/>
            <person name="Bendahmane A."/>
            <person name="Berges H."/>
            <person name="Niebel A."/>
            <person name="Buitink J."/>
            <person name="Frugier F."/>
            <person name="Benhamed M."/>
            <person name="Crespi M."/>
            <person name="Gouzy J."/>
            <person name="Gamas P."/>
        </authorList>
    </citation>
    <scope>NUCLEOTIDE SEQUENCE [LARGE SCALE GENOMIC DNA]</scope>
    <source>
        <strain evidence="6">cv. Jemalong A17</strain>
    </source>
</reference>
<reference evidence="2 5" key="2">
    <citation type="journal article" date="2014" name="BMC Genomics">
        <title>An improved genome release (version Mt4.0) for the model legume Medicago truncatula.</title>
        <authorList>
            <person name="Tang H."/>
            <person name="Krishnakumar V."/>
            <person name="Bidwell S."/>
            <person name="Rosen B."/>
            <person name="Chan A."/>
            <person name="Zhou S."/>
            <person name="Gentzbittel L."/>
            <person name="Childs K.L."/>
            <person name="Yandell M."/>
            <person name="Gundlach H."/>
            <person name="Mayer K.F."/>
            <person name="Schwartz D.C."/>
            <person name="Town C.D."/>
        </authorList>
    </citation>
    <scope>GENOME REANNOTATION</scope>
    <source>
        <strain evidence="2">A17</strain>
        <strain evidence="4 5">cv. Jemalong A17</strain>
    </source>
</reference>
<feature type="transmembrane region" description="Helical" evidence="1">
    <location>
        <begin position="30"/>
        <end position="50"/>
    </location>
</feature>
<dbReference type="KEGG" id="mtr:25482426"/>
<reference evidence="2 5" key="1">
    <citation type="journal article" date="2011" name="Nature">
        <title>The Medicago genome provides insight into the evolution of rhizobial symbioses.</title>
        <authorList>
            <person name="Young N.D."/>
            <person name="Debelle F."/>
            <person name="Oldroyd G.E."/>
            <person name="Geurts R."/>
            <person name="Cannon S.B."/>
            <person name="Udvardi M.K."/>
            <person name="Benedito V.A."/>
            <person name="Mayer K.F."/>
            <person name="Gouzy J."/>
            <person name="Schoof H."/>
            <person name="Van de Peer Y."/>
            <person name="Proost S."/>
            <person name="Cook D.R."/>
            <person name="Meyers B.C."/>
            <person name="Spannagl M."/>
            <person name="Cheung F."/>
            <person name="De Mita S."/>
            <person name="Krishnakumar V."/>
            <person name="Gundlach H."/>
            <person name="Zhou S."/>
            <person name="Mudge J."/>
            <person name="Bharti A.K."/>
            <person name="Murray J.D."/>
            <person name="Naoumkina M.A."/>
            <person name="Rosen B."/>
            <person name="Silverstein K.A."/>
            <person name="Tang H."/>
            <person name="Rombauts S."/>
            <person name="Zhao P.X."/>
            <person name="Zhou P."/>
            <person name="Barbe V."/>
            <person name="Bardou P."/>
            <person name="Bechner M."/>
            <person name="Bellec A."/>
            <person name="Berger A."/>
            <person name="Berges H."/>
            <person name="Bidwell S."/>
            <person name="Bisseling T."/>
            <person name="Choisne N."/>
            <person name="Couloux A."/>
            <person name="Denny R."/>
            <person name="Deshpande S."/>
            <person name="Dai X."/>
            <person name="Doyle J.J."/>
            <person name="Dudez A.M."/>
            <person name="Farmer A.D."/>
            <person name="Fouteau S."/>
            <person name="Franken C."/>
            <person name="Gibelin C."/>
            <person name="Gish J."/>
            <person name="Goldstein S."/>
            <person name="Gonzalez A.J."/>
            <person name="Green P.J."/>
            <person name="Hallab A."/>
            <person name="Hartog M."/>
            <person name="Hua A."/>
            <person name="Humphray S.J."/>
            <person name="Jeong D.H."/>
            <person name="Jing Y."/>
            <person name="Jocker A."/>
            <person name="Kenton S.M."/>
            <person name="Kim D.J."/>
            <person name="Klee K."/>
            <person name="Lai H."/>
            <person name="Lang C."/>
            <person name="Lin S."/>
            <person name="Macmil S.L."/>
            <person name="Magdelenat G."/>
            <person name="Matthews L."/>
            <person name="McCorrison J."/>
            <person name="Monaghan E.L."/>
            <person name="Mun J.H."/>
            <person name="Najar F.Z."/>
            <person name="Nicholson C."/>
            <person name="Noirot C."/>
            <person name="O'Bleness M."/>
            <person name="Paule C.R."/>
            <person name="Poulain J."/>
            <person name="Prion F."/>
            <person name="Qin B."/>
            <person name="Qu C."/>
            <person name="Retzel E.F."/>
            <person name="Riddle C."/>
            <person name="Sallet E."/>
            <person name="Samain S."/>
            <person name="Samson N."/>
            <person name="Sanders I."/>
            <person name="Saurat O."/>
            <person name="Scarpelli C."/>
            <person name="Schiex T."/>
            <person name="Segurens B."/>
            <person name="Severin A.J."/>
            <person name="Sherrier D.J."/>
            <person name="Shi R."/>
            <person name="Sims S."/>
            <person name="Singer S.R."/>
            <person name="Sinharoy S."/>
            <person name="Sterck L."/>
            <person name="Viollet A."/>
            <person name="Wang B.B."/>
            <person name="Wang K."/>
            <person name="Wang M."/>
            <person name="Wang X."/>
            <person name="Warfsmann J."/>
            <person name="Weissenbach J."/>
            <person name="White D.D."/>
            <person name="White J.D."/>
            <person name="Wiley G.B."/>
            <person name="Wincker P."/>
            <person name="Xing Y."/>
            <person name="Yang L."/>
            <person name="Yao Z."/>
            <person name="Ying F."/>
            <person name="Zhai J."/>
            <person name="Zhou L."/>
            <person name="Zuber A."/>
            <person name="Denarie J."/>
            <person name="Dixon R.A."/>
            <person name="May G.D."/>
            <person name="Schwartz D.C."/>
            <person name="Rogers J."/>
            <person name="Quetier F."/>
            <person name="Town C.D."/>
            <person name="Roe B.A."/>
        </authorList>
    </citation>
    <scope>NUCLEOTIDE SEQUENCE [LARGE SCALE GENOMIC DNA]</scope>
    <source>
        <strain evidence="2">A17</strain>
        <strain evidence="4 5">cv. Jemalong A17</strain>
    </source>
</reference>
<protein>
    <submittedName>
        <fullName evidence="2">Transmembrane protein, putative</fullName>
    </submittedName>
</protein>
<evidence type="ECO:0000313" key="5">
    <source>
        <dbReference type="Proteomes" id="UP000002051"/>
    </source>
</evidence>
<evidence type="ECO:0000313" key="6">
    <source>
        <dbReference type="Proteomes" id="UP000265566"/>
    </source>
</evidence>
<organism evidence="2 5">
    <name type="scientific">Medicago truncatula</name>
    <name type="common">Barrel medic</name>
    <name type="synonym">Medicago tribuloides</name>
    <dbReference type="NCBI Taxonomy" id="3880"/>
    <lineage>
        <taxon>Eukaryota</taxon>
        <taxon>Viridiplantae</taxon>
        <taxon>Streptophyta</taxon>
        <taxon>Embryophyta</taxon>
        <taxon>Tracheophyta</taxon>
        <taxon>Spermatophyta</taxon>
        <taxon>Magnoliopsida</taxon>
        <taxon>eudicotyledons</taxon>
        <taxon>Gunneridae</taxon>
        <taxon>Pentapetalae</taxon>
        <taxon>rosids</taxon>
        <taxon>fabids</taxon>
        <taxon>Fabales</taxon>
        <taxon>Fabaceae</taxon>
        <taxon>Papilionoideae</taxon>
        <taxon>50 kb inversion clade</taxon>
        <taxon>NPAAA clade</taxon>
        <taxon>Hologalegina</taxon>
        <taxon>IRL clade</taxon>
        <taxon>Trifolieae</taxon>
        <taxon>Medicago</taxon>
    </lineage>
</organism>
<accession>A0A072VEN6</accession>
<dbReference type="Proteomes" id="UP000265566">
    <property type="component" value="Chromosome 1"/>
</dbReference>
<evidence type="ECO:0000256" key="1">
    <source>
        <dbReference type="SAM" id="Phobius"/>
    </source>
</evidence>
<keyword evidence="1 2" id="KW-0812">Transmembrane</keyword>